<dbReference type="Proteomes" id="UP000762676">
    <property type="component" value="Unassembled WGS sequence"/>
</dbReference>
<sequence>MFVNRSSVWLYLALCDILYLLIFTQSENKSHSTSKVKLPKITSGQKKEQESSRKSSLSKFSRWKLIKTMVKGDYIGQEWVDLNTGPFNPPDEEMSLVSDGCEVIMMHRDFLIKYLRKEL</sequence>
<keyword evidence="2" id="KW-0472">Membrane</keyword>
<keyword evidence="4" id="KW-1185">Reference proteome</keyword>
<name>A0AAV4J4Q3_9GAST</name>
<feature type="region of interest" description="Disordered" evidence="1">
    <location>
        <begin position="28"/>
        <end position="57"/>
    </location>
</feature>
<protein>
    <submittedName>
        <fullName evidence="3">Uncharacterized protein</fullName>
    </submittedName>
</protein>
<evidence type="ECO:0000313" key="4">
    <source>
        <dbReference type="Proteomes" id="UP000762676"/>
    </source>
</evidence>
<keyword evidence="2" id="KW-0812">Transmembrane</keyword>
<comment type="caution">
    <text evidence="3">The sequence shown here is derived from an EMBL/GenBank/DDBJ whole genome shotgun (WGS) entry which is preliminary data.</text>
</comment>
<dbReference type="AlphaFoldDB" id="A0AAV4J4Q3"/>
<evidence type="ECO:0000256" key="1">
    <source>
        <dbReference type="SAM" id="MobiDB-lite"/>
    </source>
</evidence>
<proteinExistence type="predicted"/>
<feature type="transmembrane region" description="Helical" evidence="2">
    <location>
        <begin position="6"/>
        <end position="24"/>
    </location>
</feature>
<evidence type="ECO:0000256" key="2">
    <source>
        <dbReference type="SAM" id="Phobius"/>
    </source>
</evidence>
<dbReference type="EMBL" id="BMAT01002895">
    <property type="protein sequence ID" value="GFS16447.1"/>
    <property type="molecule type" value="Genomic_DNA"/>
</dbReference>
<evidence type="ECO:0000313" key="3">
    <source>
        <dbReference type="EMBL" id="GFS16447.1"/>
    </source>
</evidence>
<accession>A0AAV4J4Q3</accession>
<organism evidence="3 4">
    <name type="scientific">Elysia marginata</name>
    <dbReference type="NCBI Taxonomy" id="1093978"/>
    <lineage>
        <taxon>Eukaryota</taxon>
        <taxon>Metazoa</taxon>
        <taxon>Spiralia</taxon>
        <taxon>Lophotrochozoa</taxon>
        <taxon>Mollusca</taxon>
        <taxon>Gastropoda</taxon>
        <taxon>Heterobranchia</taxon>
        <taxon>Euthyneura</taxon>
        <taxon>Panpulmonata</taxon>
        <taxon>Sacoglossa</taxon>
        <taxon>Placobranchoidea</taxon>
        <taxon>Plakobranchidae</taxon>
        <taxon>Elysia</taxon>
    </lineage>
</organism>
<gene>
    <name evidence="3" type="ORF">ElyMa_001473500</name>
</gene>
<keyword evidence="2" id="KW-1133">Transmembrane helix</keyword>
<reference evidence="3 4" key="1">
    <citation type="journal article" date="2021" name="Elife">
        <title>Chloroplast acquisition without the gene transfer in kleptoplastic sea slugs, Plakobranchus ocellatus.</title>
        <authorList>
            <person name="Maeda T."/>
            <person name="Takahashi S."/>
            <person name="Yoshida T."/>
            <person name="Shimamura S."/>
            <person name="Takaki Y."/>
            <person name="Nagai Y."/>
            <person name="Toyoda A."/>
            <person name="Suzuki Y."/>
            <person name="Arimoto A."/>
            <person name="Ishii H."/>
            <person name="Satoh N."/>
            <person name="Nishiyama T."/>
            <person name="Hasebe M."/>
            <person name="Maruyama T."/>
            <person name="Minagawa J."/>
            <person name="Obokata J."/>
            <person name="Shigenobu S."/>
        </authorList>
    </citation>
    <scope>NUCLEOTIDE SEQUENCE [LARGE SCALE GENOMIC DNA]</scope>
</reference>